<gene>
    <name evidence="2" type="ORF">TbgDal_VII4155</name>
</gene>
<reference evidence="3" key="1">
    <citation type="journal article" date="2010" name="PLoS Negl. Trop. Dis.">
        <title>The genome sequence of Trypanosoma brucei gambiense, causative agent of chronic human african trypanosomiasis.</title>
        <authorList>
            <person name="Jackson A.P."/>
            <person name="Sanders M."/>
            <person name="Berry A."/>
            <person name="McQuillan J."/>
            <person name="Aslett M.A."/>
            <person name="Quail M.A."/>
            <person name="Chukualim B."/>
            <person name="Capewell P."/>
            <person name="MacLeod A."/>
            <person name="Melville S.E."/>
            <person name="Gibson W."/>
            <person name="Barry J.D."/>
            <person name="Berriman M."/>
            <person name="Hertz-Fowler C."/>
        </authorList>
    </citation>
    <scope>NUCLEOTIDE SEQUENCE [LARGE SCALE GENOMIC DNA]</scope>
    <source>
        <strain evidence="3">MHOM/CI/86/DAL972</strain>
    </source>
</reference>
<proteinExistence type="predicted"/>
<dbReference type="AlphaFoldDB" id="C9ZSV4"/>
<evidence type="ECO:0000313" key="2">
    <source>
        <dbReference type="EMBL" id="CBH12489.1"/>
    </source>
</evidence>
<name>C9ZSV4_TRYB9</name>
<evidence type="ECO:0000313" key="3">
    <source>
        <dbReference type="Proteomes" id="UP000002316"/>
    </source>
</evidence>
<accession>C9ZSV4</accession>
<organism evidence="2 3">
    <name type="scientific">Trypanosoma brucei gambiense (strain MHOM/CI/86/DAL972)</name>
    <dbReference type="NCBI Taxonomy" id="679716"/>
    <lineage>
        <taxon>Eukaryota</taxon>
        <taxon>Discoba</taxon>
        <taxon>Euglenozoa</taxon>
        <taxon>Kinetoplastea</taxon>
        <taxon>Metakinetoplastina</taxon>
        <taxon>Trypanosomatida</taxon>
        <taxon>Trypanosomatidae</taxon>
        <taxon>Trypanosoma</taxon>
    </lineage>
</organism>
<dbReference type="EMBL" id="FN554970">
    <property type="protein sequence ID" value="CBH12489.1"/>
    <property type="molecule type" value="Genomic_DNA"/>
</dbReference>
<feature type="region of interest" description="Disordered" evidence="1">
    <location>
        <begin position="1"/>
        <end position="44"/>
    </location>
</feature>
<dbReference type="Proteomes" id="UP000002316">
    <property type="component" value="Chromosome 7"/>
</dbReference>
<dbReference type="GeneID" id="23862627"/>
<protein>
    <submittedName>
        <fullName evidence="2">Uncharacterized protein</fullName>
    </submittedName>
</protein>
<sequence>MRGSTTKRTHETKKNAINMWGPSRTRGANKGEYTKENGGEKGQTTPVIQNGMVYAARHSFSFLFFSPLQTLLFPSFSHLLRQFHSPRTDTNIHAHTSQS</sequence>
<evidence type="ECO:0000256" key="1">
    <source>
        <dbReference type="SAM" id="MobiDB-lite"/>
    </source>
</evidence>
<dbReference type="RefSeq" id="XP_011774769.1">
    <property type="nucleotide sequence ID" value="XM_011776467.1"/>
</dbReference>
<dbReference type="KEGG" id="tbg:TbgDal_VII4155"/>